<accession>A0A5B7HFJ4</accession>
<proteinExistence type="predicted"/>
<dbReference type="AlphaFoldDB" id="A0A5B7HFJ4"/>
<dbReference type="EMBL" id="VSRR010032371">
    <property type="protein sequence ID" value="MPC71140.1"/>
    <property type="molecule type" value="Genomic_DNA"/>
</dbReference>
<dbReference type="Proteomes" id="UP000324222">
    <property type="component" value="Unassembled WGS sequence"/>
</dbReference>
<protein>
    <submittedName>
        <fullName evidence="1">Uncharacterized protein</fullName>
    </submittedName>
</protein>
<comment type="caution">
    <text evidence="1">The sequence shown here is derived from an EMBL/GenBank/DDBJ whole genome shotgun (WGS) entry which is preliminary data.</text>
</comment>
<keyword evidence="2" id="KW-1185">Reference proteome</keyword>
<name>A0A5B7HFJ4_PORTR</name>
<gene>
    <name evidence="1" type="ORF">E2C01_065410</name>
</gene>
<organism evidence="1 2">
    <name type="scientific">Portunus trituberculatus</name>
    <name type="common">Swimming crab</name>
    <name type="synonym">Neptunus trituberculatus</name>
    <dbReference type="NCBI Taxonomy" id="210409"/>
    <lineage>
        <taxon>Eukaryota</taxon>
        <taxon>Metazoa</taxon>
        <taxon>Ecdysozoa</taxon>
        <taxon>Arthropoda</taxon>
        <taxon>Crustacea</taxon>
        <taxon>Multicrustacea</taxon>
        <taxon>Malacostraca</taxon>
        <taxon>Eumalacostraca</taxon>
        <taxon>Eucarida</taxon>
        <taxon>Decapoda</taxon>
        <taxon>Pleocyemata</taxon>
        <taxon>Brachyura</taxon>
        <taxon>Eubrachyura</taxon>
        <taxon>Portunoidea</taxon>
        <taxon>Portunidae</taxon>
        <taxon>Portuninae</taxon>
        <taxon>Portunus</taxon>
    </lineage>
</organism>
<sequence>MSFERRGAQSGGGGRTRCFLMVKESDKDQLAGSKLRMLTQFTAVSRWKRLHFLVIKADGIITILL</sequence>
<evidence type="ECO:0000313" key="2">
    <source>
        <dbReference type="Proteomes" id="UP000324222"/>
    </source>
</evidence>
<evidence type="ECO:0000313" key="1">
    <source>
        <dbReference type="EMBL" id="MPC71140.1"/>
    </source>
</evidence>
<reference evidence="1 2" key="1">
    <citation type="submission" date="2019-05" db="EMBL/GenBank/DDBJ databases">
        <title>Another draft genome of Portunus trituberculatus and its Hox gene families provides insights of decapod evolution.</title>
        <authorList>
            <person name="Jeong J.-H."/>
            <person name="Song I."/>
            <person name="Kim S."/>
            <person name="Choi T."/>
            <person name="Kim D."/>
            <person name="Ryu S."/>
            <person name="Kim W."/>
        </authorList>
    </citation>
    <scope>NUCLEOTIDE SEQUENCE [LARGE SCALE GENOMIC DNA]</scope>
    <source>
        <tissue evidence="1">Muscle</tissue>
    </source>
</reference>